<dbReference type="EMBL" id="CM007902">
    <property type="protein sequence ID" value="OTG03316.1"/>
    <property type="molecule type" value="Genomic_DNA"/>
</dbReference>
<reference evidence="1" key="3">
    <citation type="submission" date="2020-06" db="EMBL/GenBank/DDBJ databases">
        <title>Helianthus annuus Genome sequencing and assembly Release 2.</title>
        <authorList>
            <person name="Gouzy J."/>
            <person name="Langlade N."/>
            <person name="Munos S."/>
        </authorList>
    </citation>
    <scope>NUCLEOTIDE SEQUENCE</scope>
    <source>
        <tissue evidence="1">Leaves</tissue>
    </source>
</reference>
<dbReference type="Proteomes" id="UP000215914">
    <property type="component" value="Chromosome 13"/>
</dbReference>
<organism evidence="2 3">
    <name type="scientific">Helianthus annuus</name>
    <name type="common">Common sunflower</name>
    <dbReference type="NCBI Taxonomy" id="4232"/>
    <lineage>
        <taxon>Eukaryota</taxon>
        <taxon>Viridiplantae</taxon>
        <taxon>Streptophyta</taxon>
        <taxon>Embryophyta</taxon>
        <taxon>Tracheophyta</taxon>
        <taxon>Spermatophyta</taxon>
        <taxon>Magnoliopsida</taxon>
        <taxon>eudicotyledons</taxon>
        <taxon>Gunneridae</taxon>
        <taxon>Pentapetalae</taxon>
        <taxon>asterids</taxon>
        <taxon>campanulids</taxon>
        <taxon>Asterales</taxon>
        <taxon>Asteraceae</taxon>
        <taxon>Asteroideae</taxon>
        <taxon>Heliantheae alliance</taxon>
        <taxon>Heliantheae</taxon>
        <taxon>Helianthus</taxon>
    </lineage>
</organism>
<accession>A0A251SYH6</accession>
<proteinExistence type="predicted"/>
<dbReference type="AlphaFoldDB" id="A0A251SYH6"/>
<keyword evidence="3" id="KW-1185">Reference proteome</keyword>
<dbReference type="Gramene" id="mRNA:HanXRQr2_Chr13g0613581">
    <property type="protein sequence ID" value="mRNA:HanXRQr2_Chr13g0613581"/>
    <property type="gene ID" value="HanXRQr2_Chr13g0613581"/>
</dbReference>
<sequence length="75" mass="9066">MMKSKLLSSSNLKGILGYTNEDLVSTYFLRKSRVVMRLGQSGYKIFLMLPSKWIQRLMDLMQHKWRKRAWWREPT</sequence>
<dbReference type="InParanoid" id="A0A251SYH6"/>
<reference evidence="1 3" key="1">
    <citation type="journal article" date="2017" name="Nature">
        <title>The sunflower genome provides insights into oil metabolism, flowering and Asterid evolution.</title>
        <authorList>
            <person name="Badouin H."/>
            <person name="Gouzy J."/>
            <person name="Grassa C.J."/>
            <person name="Murat F."/>
            <person name="Staton S.E."/>
            <person name="Cottret L."/>
            <person name="Lelandais-Briere C."/>
            <person name="Owens G.L."/>
            <person name="Carrere S."/>
            <person name="Mayjonade B."/>
            <person name="Legrand L."/>
            <person name="Gill N."/>
            <person name="Kane N.C."/>
            <person name="Bowers J.E."/>
            <person name="Hubner S."/>
            <person name="Bellec A."/>
            <person name="Berard A."/>
            <person name="Berges H."/>
            <person name="Blanchet N."/>
            <person name="Boniface M.C."/>
            <person name="Brunel D."/>
            <person name="Catrice O."/>
            <person name="Chaidir N."/>
            <person name="Claudel C."/>
            <person name="Donnadieu C."/>
            <person name="Faraut T."/>
            <person name="Fievet G."/>
            <person name="Helmstetter N."/>
            <person name="King M."/>
            <person name="Knapp S.J."/>
            <person name="Lai Z."/>
            <person name="Le Paslier M.C."/>
            <person name="Lippi Y."/>
            <person name="Lorenzon L."/>
            <person name="Mandel J.R."/>
            <person name="Marage G."/>
            <person name="Marchand G."/>
            <person name="Marquand E."/>
            <person name="Bret-Mestries E."/>
            <person name="Morien E."/>
            <person name="Nambeesan S."/>
            <person name="Nguyen T."/>
            <person name="Pegot-Espagnet P."/>
            <person name="Pouilly N."/>
            <person name="Raftis F."/>
            <person name="Sallet E."/>
            <person name="Schiex T."/>
            <person name="Thomas J."/>
            <person name="Vandecasteele C."/>
            <person name="Vares D."/>
            <person name="Vear F."/>
            <person name="Vautrin S."/>
            <person name="Crespi M."/>
            <person name="Mangin B."/>
            <person name="Burke J.M."/>
            <person name="Salse J."/>
            <person name="Munos S."/>
            <person name="Vincourt P."/>
            <person name="Rieseberg L.H."/>
            <person name="Langlade N.B."/>
        </authorList>
    </citation>
    <scope>NUCLEOTIDE SEQUENCE [LARGE SCALE GENOMIC DNA]</scope>
    <source>
        <strain evidence="3">cv. SF193</strain>
        <tissue evidence="1">Leaves</tissue>
    </source>
</reference>
<reference evidence="2" key="2">
    <citation type="submission" date="2017-02" db="EMBL/GenBank/DDBJ databases">
        <title>Sunflower complete genome.</title>
        <authorList>
            <person name="Langlade N."/>
            <person name="Munos S."/>
        </authorList>
    </citation>
    <scope>NUCLEOTIDE SEQUENCE [LARGE SCALE GENOMIC DNA]</scope>
    <source>
        <tissue evidence="2">Leaves</tissue>
    </source>
</reference>
<evidence type="ECO:0000313" key="2">
    <source>
        <dbReference type="EMBL" id="OTG03316.1"/>
    </source>
</evidence>
<protein>
    <submittedName>
        <fullName evidence="2">Uncharacterized protein</fullName>
    </submittedName>
</protein>
<dbReference type="EMBL" id="MNCJ02000328">
    <property type="protein sequence ID" value="KAF5775573.1"/>
    <property type="molecule type" value="Genomic_DNA"/>
</dbReference>
<evidence type="ECO:0000313" key="3">
    <source>
        <dbReference type="Proteomes" id="UP000215914"/>
    </source>
</evidence>
<gene>
    <name evidence="2" type="ORF">HannXRQ_Chr13g0422751</name>
    <name evidence="1" type="ORF">HanXRQr2_Chr13g0613581</name>
</gene>
<name>A0A251SYH6_HELAN</name>
<evidence type="ECO:0000313" key="1">
    <source>
        <dbReference type="EMBL" id="KAF5775573.1"/>
    </source>
</evidence>